<dbReference type="RefSeq" id="WP_184807069.1">
    <property type="nucleotide sequence ID" value="NZ_JACIIZ010000018.1"/>
</dbReference>
<dbReference type="EMBL" id="JACIIZ010000018">
    <property type="protein sequence ID" value="MBB6254535.1"/>
    <property type="molecule type" value="Genomic_DNA"/>
</dbReference>
<dbReference type="PANTHER" id="PTHR23222:SF0">
    <property type="entry name" value="PROHIBITIN 1"/>
    <property type="match status" value="1"/>
</dbReference>
<dbReference type="SUPFAM" id="SSF117892">
    <property type="entry name" value="Band 7/SPFH domain"/>
    <property type="match status" value="1"/>
</dbReference>
<protein>
    <submittedName>
        <fullName evidence="4">Regulator of protease activity HflC (Stomatin/prohibitin superfamily)</fullName>
    </submittedName>
</protein>
<dbReference type="InterPro" id="IPR000163">
    <property type="entry name" value="Prohibitin"/>
</dbReference>
<dbReference type="GO" id="GO:0006508">
    <property type="term" value="P:proteolysis"/>
    <property type="evidence" value="ECO:0007669"/>
    <property type="project" value="UniProtKB-KW"/>
</dbReference>
<keyword evidence="4" id="KW-0645">Protease</keyword>
<accession>A0A7X0EG16</accession>
<dbReference type="GO" id="GO:0008233">
    <property type="term" value="F:peptidase activity"/>
    <property type="evidence" value="ECO:0007669"/>
    <property type="project" value="UniProtKB-KW"/>
</dbReference>
<evidence type="ECO:0000256" key="2">
    <source>
        <dbReference type="SAM" id="Phobius"/>
    </source>
</evidence>
<keyword evidence="2" id="KW-1133">Transmembrane helix</keyword>
<gene>
    <name evidence="4" type="ORF">FHS74_005125</name>
</gene>
<comment type="caution">
    <text evidence="4">The sequence shown here is derived from an EMBL/GenBank/DDBJ whole genome shotgun (WGS) entry which is preliminary data.</text>
</comment>
<dbReference type="GO" id="GO:0016020">
    <property type="term" value="C:membrane"/>
    <property type="evidence" value="ECO:0007669"/>
    <property type="project" value="UniProtKB-SubCell"/>
</dbReference>
<proteinExistence type="predicted"/>
<reference evidence="4 5" key="1">
    <citation type="submission" date="2020-08" db="EMBL/GenBank/DDBJ databases">
        <title>Genomic Encyclopedia of Type Strains, Phase IV (KMG-IV): sequencing the most valuable type-strain genomes for metagenomic binning, comparative biology and taxonomic classification.</title>
        <authorList>
            <person name="Goeker M."/>
        </authorList>
    </citation>
    <scope>NUCLEOTIDE SEQUENCE [LARGE SCALE GENOMIC DNA]</scope>
    <source>
        <strain evidence="4 5">DSM 22198</strain>
    </source>
</reference>
<keyword evidence="5" id="KW-1185">Reference proteome</keyword>
<evidence type="ECO:0000313" key="4">
    <source>
        <dbReference type="EMBL" id="MBB6254535.1"/>
    </source>
</evidence>
<dbReference type="Proteomes" id="UP000539175">
    <property type="component" value="Unassembled WGS sequence"/>
</dbReference>
<dbReference type="InterPro" id="IPR001107">
    <property type="entry name" value="Band_7"/>
</dbReference>
<dbReference type="Gene3D" id="3.30.479.30">
    <property type="entry name" value="Band 7 domain"/>
    <property type="match status" value="1"/>
</dbReference>
<feature type="domain" description="Band 7" evidence="3">
    <location>
        <begin position="45"/>
        <end position="223"/>
    </location>
</feature>
<evidence type="ECO:0000256" key="1">
    <source>
        <dbReference type="ARBA" id="ARBA00004167"/>
    </source>
</evidence>
<dbReference type="CDD" id="cd03401">
    <property type="entry name" value="SPFH_prohibitin"/>
    <property type="match status" value="1"/>
</dbReference>
<keyword evidence="4" id="KW-0378">Hydrolase</keyword>
<sequence>MTELQQTLPPVPPAGLTTRKLRRWLYGLLFVLFGLLIWHSVFIPIESGQLGVLWSRFGGGTVKDHVFGEGYRVIWPWNRMQIYDVRLQDMHGTVETLTADALRVSVDVTARFAPRATDLTTLHQTVGPRYRETVVWPDVVEAVRHVIRQLKPDDLRVLGEVELAGKVDAAAREAIQKHWVDLDRVLITRIALPDRLDAEIQDKLAEEQKLLAYQYILKQAEQQNQKWQIEADGIRQFEEKSHISMLKWRGIEATEQLAASPNTKIVVTGNGGSQIPVLLSGDK</sequence>
<dbReference type="Pfam" id="PF01145">
    <property type="entry name" value="Band_7"/>
    <property type="match status" value="1"/>
</dbReference>
<keyword evidence="2" id="KW-0472">Membrane</keyword>
<evidence type="ECO:0000259" key="3">
    <source>
        <dbReference type="Pfam" id="PF01145"/>
    </source>
</evidence>
<dbReference type="AlphaFoldDB" id="A0A7X0EG16"/>
<evidence type="ECO:0000313" key="5">
    <source>
        <dbReference type="Proteomes" id="UP000539175"/>
    </source>
</evidence>
<comment type="subcellular location">
    <subcellularLocation>
        <location evidence="1">Membrane</location>
        <topology evidence="1">Single-pass membrane protein</topology>
    </subcellularLocation>
</comment>
<name>A0A7X0EG16_9PROT</name>
<feature type="transmembrane region" description="Helical" evidence="2">
    <location>
        <begin position="24"/>
        <end position="45"/>
    </location>
</feature>
<dbReference type="InterPro" id="IPR036013">
    <property type="entry name" value="Band_7/SPFH_dom_sf"/>
</dbReference>
<organism evidence="4 5">
    <name type="scientific">Nitrospirillum iridis</name>
    <dbReference type="NCBI Taxonomy" id="765888"/>
    <lineage>
        <taxon>Bacteria</taxon>
        <taxon>Pseudomonadati</taxon>
        <taxon>Pseudomonadota</taxon>
        <taxon>Alphaproteobacteria</taxon>
        <taxon>Rhodospirillales</taxon>
        <taxon>Azospirillaceae</taxon>
        <taxon>Nitrospirillum</taxon>
    </lineage>
</organism>
<keyword evidence="2" id="KW-0812">Transmembrane</keyword>
<dbReference type="PANTHER" id="PTHR23222">
    <property type="entry name" value="PROHIBITIN"/>
    <property type="match status" value="1"/>
</dbReference>